<keyword evidence="2" id="KW-1185">Reference proteome</keyword>
<evidence type="ECO:0000313" key="3">
    <source>
        <dbReference type="WBParaSite" id="snap_masked-unitig_28145-processed-gene-0.0-mRNA-1"/>
    </source>
</evidence>
<proteinExistence type="predicted"/>
<evidence type="ECO:0000256" key="1">
    <source>
        <dbReference type="SAM" id="MobiDB-lite"/>
    </source>
</evidence>
<sequence length="550" mass="60725">MGTSSSVLKMSLDTQDYHPVQLFGMPKYIVKCLAMDPLANVIYWIDYLHERVARSVTETIRRLDLTRNQPGTIEKILENADEVPQDLAVDWSSGNLYWAPVRLSTFDKITAVKVDPIRGYLFYCADGRLVRSRLDGVSQRLVLLNLTSSHFCQLAFDEATGDILLPAGRWQPFRSPAKVYAAFRGHLYWLSTSGDMSLGIVDRNGSNTRQPVPPARQRRLRAAVHPQAGPHPLWPVANRRICRWPSRFRFAGTRPPVRPAASPAGAGGRAQPVPGSEAPSWCSASARDIGMAPLNLAGRFGIFARLRVAAPCPTISNLWNLPPDPSRAAICWADVGRHIALRPAWTPAGTLGADTGGRAVAPGLSVPAVTQPLGLAVDWATNLLFYIDKWPWPRGSLNSRRIHAGSRVSPVSPWRIRCANRRRVRIIGLGRAVPARIRVRPIQSDPVRHGPRPGRPMLAMRLRTRGISALRNSSGGESPCACSDLHRRAPWLTAGGFTEAVRNRGDRYRLLTGWSRGCHQLHLQASSAMLKASALHWLIRRTAGLEACRP</sequence>
<dbReference type="GO" id="GO:0060070">
    <property type="term" value="P:canonical Wnt signaling pathway"/>
    <property type="evidence" value="ECO:0007669"/>
    <property type="project" value="TreeGrafter"/>
</dbReference>
<dbReference type="GO" id="GO:0005886">
    <property type="term" value="C:plasma membrane"/>
    <property type="evidence" value="ECO:0007669"/>
    <property type="project" value="TreeGrafter"/>
</dbReference>
<dbReference type="Gene3D" id="2.120.10.30">
    <property type="entry name" value="TolB, C-terminal domain"/>
    <property type="match status" value="1"/>
</dbReference>
<dbReference type="GO" id="GO:0042813">
    <property type="term" value="F:Wnt receptor activity"/>
    <property type="evidence" value="ECO:0007669"/>
    <property type="project" value="TreeGrafter"/>
</dbReference>
<dbReference type="PANTHER" id="PTHR46513">
    <property type="entry name" value="VITELLOGENIN RECEPTOR-LIKE PROTEIN-RELATED-RELATED"/>
    <property type="match status" value="1"/>
</dbReference>
<feature type="region of interest" description="Disordered" evidence="1">
    <location>
        <begin position="255"/>
        <end position="279"/>
    </location>
</feature>
<dbReference type="GO" id="GO:0017147">
    <property type="term" value="F:Wnt-protein binding"/>
    <property type="evidence" value="ECO:0007669"/>
    <property type="project" value="TreeGrafter"/>
</dbReference>
<name>A0A1I8JP45_9PLAT</name>
<feature type="compositionally biased region" description="Low complexity" evidence="1">
    <location>
        <begin position="259"/>
        <end position="272"/>
    </location>
</feature>
<dbReference type="InterPro" id="IPR050778">
    <property type="entry name" value="Cueball_EGF_LRP_Nidogen"/>
</dbReference>
<dbReference type="InterPro" id="IPR011042">
    <property type="entry name" value="6-blade_b-propeller_TolB-like"/>
</dbReference>
<protein>
    <submittedName>
        <fullName evidence="3">DPPIV_N domain-containing protein</fullName>
    </submittedName>
</protein>
<reference evidence="3" key="1">
    <citation type="submission" date="2016-11" db="UniProtKB">
        <authorList>
            <consortium name="WormBaseParasite"/>
        </authorList>
    </citation>
    <scope>IDENTIFICATION</scope>
</reference>
<dbReference type="Proteomes" id="UP000095280">
    <property type="component" value="Unplaced"/>
</dbReference>
<evidence type="ECO:0000313" key="2">
    <source>
        <dbReference type="Proteomes" id="UP000095280"/>
    </source>
</evidence>
<dbReference type="AlphaFoldDB" id="A0A1I8JP45"/>
<dbReference type="SUPFAM" id="SSF63825">
    <property type="entry name" value="YWTD domain"/>
    <property type="match status" value="1"/>
</dbReference>
<organism evidence="2 3">
    <name type="scientific">Macrostomum lignano</name>
    <dbReference type="NCBI Taxonomy" id="282301"/>
    <lineage>
        <taxon>Eukaryota</taxon>
        <taxon>Metazoa</taxon>
        <taxon>Spiralia</taxon>
        <taxon>Lophotrochozoa</taxon>
        <taxon>Platyhelminthes</taxon>
        <taxon>Rhabditophora</taxon>
        <taxon>Macrostomorpha</taxon>
        <taxon>Macrostomida</taxon>
        <taxon>Macrostomidae</taxon>
        <taxon>Macrostomum</taxon>
    </lineage>
</organism>
<accession>A0A1I8JP45</accession>
<dbReference type="PANTHER" id="PTHR46513:SF37">
    <property type="entry name" value="LDL RECEPTOR RELATED PROTEIN 1-RELATED"/>
    <property type="match status" value="1"/>
</dbReference>
<dbReference type="WBParaSite" id="snap_masked-unitig_28145-processed-gene-0.0-mRNA-1">
    <property type="protein sequence ID" value="snap_masked-unitig_28145-processed-gene-0.0-mRNA-1"/>
    <property type="gene ID" value="snap_masked-unitig_28145-processed-gene-0.0"/>
</dbReference>